<dbReference type="InterPro" id="IPR006311">
    <property type="entry name" value="TAT_signal"/>
</dbReference>
<organism evidence="2 3">
    <name type="scientific">Candidatus Ignatzschineria merdigallinarum</name>
    <dbReference type="NCBI Taxonomy" id="2838621"/>
    <lineage>
        <taxon>Bacteria</taxon>
        <taxon>Pseudomonadati</taxon>
        <taxon>Pseudomonadota</taxon>
        <taxon>Gammaproteobacteria</taxon>
        <taxon>Cardiobacteriales</taxon>
        <taxon>Ignatzschineriaceae</taxon>
        <taxon>Ignatzschineria</taxon>
    </lineage>
</organism>
<dbReference type="Proteomes" id="UP000823934">
    <property type="component" value="Unassembled WGS sequence"/>
</dbReference>
<feature type="chain" id="PRO_5038723340" evidence="1">
    <location>
        <begin position="30"/>
        <end position="68"/>
    </location>
</feature>
<reference evidence="2" key="2">
    <citation type="submission" date="2021-04" db="EMBL/GenBank/DDBJ databases">
        <authorList>
            <person name="Gilroy R."/>
        </authorList>
    </citation>
    <scope>NUCLEOTIDE SEQUENCE</scope>
    <source>
        <strain evidence="2">CHK160-9182</strain>
    </source>
</reference>
<protein>
    <submittedName>
        <fullName evidence="2">Uncharacterized protein</fullName>
    </submittedName>
</protein>
<sequence>MKPQQNSRRRFLQISALLPASLLLSPAMALLPIEQAAITPEIASAPSIRADIRNLDFDSHNFMWNFKH</sequence>
<dbReference type="PROSITE" id="PS51318">
    <property type="entry name" value="TAT"/>
    <property type="match status" value="1"/>
</dbReference>
<reference evidence="2" key="1">
    <citation type="journal article" date="2021" name="PeerJ">
        <title>Extensive microbial diversity within the chicken gut microbiome revealed by metagenomics and culture.</title>
        <authorList>
            <person name="Gilroy R."/>
            <person name="Ravi A."/>
            <person name="Getino M."/>
            <person name="Pursley I."/>
            <person name="Horton D.L."/>
            <person name="Alikhan N.F."/>
            <person name="Baker D."/>
            <person name="Gharbi K."/>
            <person name="Hall N."/>
            <person name="Watson M."/>
            <person name="Adriaenssens E.M."/>
            <person name="Foster-Nyarko E."/>
            <person name="Jarju S."/>
            <person name="Secka A."/>
            <person name="Antonio M."/>
            <person name="Oren A."/>
            <person name="Chaudhuri R.R."/>
            <person name="La Ragione R."/>
            <person name="Hildebrand F."/>
            <person name="Pallen M.J."/>
        </authorList>
    </citation>
    <scope>NUCLEOTIDE SEQUENCE</scope>
    <source>
        <strain evidence="2">CHK160-9182</strain>
    </source>
</reference>
<proteinExistence type="predicted"/>
<dbReference type="AlphaFoldDB" id="A0A9D1Q8L4"/>
<gene>
    <name evidence="2" type="ORF">H9889_09045</name>
</gene>
<evidence type="ECO:0000256" key="1">
    <source>
        <dbReference type="SAM" id="SignalP"/>
    </source>
</evidence>
<name>A0A9D1Q8L4_9GAMM</name>
<evidence type="ECO:0000313" key="2">
    <source>
        <dbReference type="EMBL" id="HIW07451.1"/>
    </source>
</evidence>
<comment type="caution">
    <text evidence="2">The sequence shown here is derived from an EMBL/GenBank/DDBJ whole genome shotgun (WGS) entry which is preliminary data.</text>
</comment>
<accession>A0A9D1Q8L4</accession>
<feature type="signal peptide" evidence="1">
    <location>
        <begin position="1"/>
        <end position="29"/>
    </location>
</feature>
<evidence type="ECO:0000313" key="3">
    <source>
        <dbReference type="Proteomes" id="UP000823934"/>
    </source>
</evidence>
<dbReference type="EMBL" id="DXHP01000196">
    <property type="protein sequence ID" value="HIW07451.1"/>
    <property type="molecule type" value="Genomic_DNA"/>
</dbReference>
<keyword evidence="1" id="KW-0732">Signal</keyword>